<accession>A0A844YAM6</accession>
<dbReference type="AlphaFoldDB" id="A0A844YAM6"/>
<dbReference type="Proteomes" id="UP000430272">
    <property type="component" value="Unassembled WGS sequence"/>
</dbReference>
<evidence type="ECO:0000256" key="1">
    <source>
        <dbReference type="SAM" id="SignalP"/>
    </source>
</evidence>
<feature type="chain" id="PRO_5032641743" evidence="1">
    <location>
        <begin position="22"/>
        <end position="201"/>
    </location>
</feature>
<dbReference type="EMBL" id="WTYD01000001">
    <property type="protein sequence ID" value="MXO54022.1"/>
    <property type="molecule type" value="Genomic_DNA"/>
</dbReference>
<dbReference type="InterPro" id="IPR036378">
    <property type="entry name" value="FAS1_dom_sf"/>
</dbReference>
<keyword evidence="1" id="KW-0732">Signal</keyword>
<dbReference type="SMART" id="SM00554">
    <property type="entry name" value="FAS1"/>
    <property type="match status" value="1"/>
</dbReference>
<gene>
    <name evidence="3" type="ORF">GRI47_08380</name>
</gene>
<organism evidence="3 4">
    <name type="scientific">Qipengyuania pelagi</name>
    <dbReference type="NCBI Taxonomy" id="994320"/>
    <lineage>
        <taxon>Bacteria</taxon>
        <taxon>Pseudomonadati</taxon>
        <taxon>Pseudomonadota</taxon>
        <taxon>Alphaproteobacteria</taxon>
        <taxon>Sphingomonadales</taxon>
        <taxon>Erythrobacteraceae</taxon>
        <taxon>Qipengyuania</taxon>
    </lineage>
</organism>
<evidence type="ECO:0000313" key="3">
    <source>
        <dbReference type="EMBL" id="MXO54022.1"/>
    </source>
</evidence>
<dbReference type="Pfam" id="PF02469">
    <property type="entry name" value="Fasciclin"/>
    <property type="match status" value="1"/>
</dbReference>
<evidence type="ECO:0000313" key="4">
    <source>
        <dbReference type="Proteomes" id="UP000430272"/>
    </source>
</evidence>
<name>A0A844YAM6_9SPHN</name>
<feature type="signal peptide" evidence="1">
    <location>
        <begin position="1"/>
        <end position="21"/>
    </location>
</feature>
<dbReference type="PROSITE" id="PS50213">
    <property type="entry name" value="FAS1"/>
    <property type="match status" value="1"/>
</dbReference>
<protein>
    <submittedName>
        <fullName evidence="3">Fasciclin domain-containing protein</fullName>
    </submittedName>
</protein>
<dbReference type="PANTHER" id="PTHR10900:SF77">
    <property type="entry name" value="FI19380P1"/>
    <property type="match status" value="1"/>
</dbReference>
<sequence>MLKTPMRALALVALPASLALAACNADPNETPATAQTDRDTVAQAVATATNLSTLSRAITDAQLAEVLDGSGSYTLFAPNDDAFAALGENGQRLLEVEQRPLLVGLLREHIVPGHITPDAIGKAIDDEGGSVSMTTMGGGSLTFSREGNTITVSRDGNGVARFAGEPIEADNGVVIPIDAALVPQGAASSSSEPGNESIAAQ</sequence>
<dbReference type="PROSITE" id="PS51257">
    <property type="entry name" value="PROKAR_LIPOPROTEIN"/>
    <property type="match status" value="1"/>
</dbReference>
<dbReference type="RefSeq" id="WP_160660812.1">
    <property type="nucleotide sequence ID" value="NZ_BAABDV010000001.1"/>
</dbReference>
<dbReference type="InterPro" id="IPR050904">
    <property type="entry name" value="Adhesion/Biosynth-related"/>
</dbReference>
<comment type="caution">
    <text evidence="3">The sequence shown here is derived from an EMBL/GenBank/DDBJ whole genome shotgun (WGS) entry which is preliminary data.</text>
</comment>
<dbReference type="Gene3D" id="2.30.180.10">
    <property type="entry name" value="FAS1 domain"/>
    <property type="match status" value="1"/>
</dbReference>
<keyword evidence="4" id="KW-1185">Reference proteome</keyword>
<evidence type="ECO:0000259" key="2">
    <source>
        <dbReference type="PROSITE" id="PS50213"/>
    </source>
</evidence>
<dbReference type="SUPFAM" id="SSF82153">
    <property type="entry name" value="FAS1 domain"/>
    <property type="match status" value="1"/>
</dbReference>
<reference evidence="3 4" key="1">
    <citation type="submission" date="2019-12" db="EMBL/GenBank/DDBJ databases">
        <title>Genomic-based taxomic classification of the family Erythrobacteraceae.</title>
        <authorList>
            <person name="Xu L."/>
        </authorList>
    </citation>
    <scope>NUCLEOTIDE SEQUENCE [LARGE SCALE GENOMIC DNA]</scope>
    <source>
        <strain evidence="3 4">JCM 17468</strain>
    </source>
</reference>
<dbReference type="OrthoDB" id="7507228at2"/>
<feature type="domain" description="FAS1" evidence="2">
    <location>
        <begin position="38"/>
        <end position="181"/>
    </location>
</feature>
<dbReference type="InterPro" id="IPR000782">
    <property type="entry name" value="FAS1_domain"/>
</dbReference>
<proteinExistence type="predicted"/>
<dbReference type="PANTHER" id="PTHR10900">
    <property type="entry name" value="PERIOSTIN-RELATED"/>
    <property type="match status" value="1"/>
</dbReference>